<reference evidence="1 2" key="1">
    <citation type="submission" date="2011-02" db="EMBL/GenBank/DDBJ databases">
        <title>The Genome Sequence of Sphaeroforma arctica JP610.</title>
        <authorList>
            <consortium name="The Broad Institute Genome Sequencing Platform"/>
            <person name="Russ C."/>
            <person name="Cuomo C."/>
            <person name="Young S.K."/>
            <person name="Zeng Q."/>
            <person name="Gargeya S."/>
            <person name="Alvarado L."/>
            <person name="Berlin A."/>
            <person name="Chapman S.B."/>
            <person name="Chen Z."/>
            <person name="Freedman E."/>
            <person name="Gellesch M."/>
            <person name="Goldberg J."/>
            <person name="Griggs A."/>
            <person name="Gujja S."/>
            <person name="Heilman E."/>
            <person name="Heiman D."/>
            <person name="Howarth C."/>
            <person name="Mehta T."/>
            <person name="Neiman D."/>
            <person name="Pearson M."/>
            <person name="Roberts A."/>
            <person name="Saif S."/>
            <person name="Shea T."/>
            <person name="Shenoy N."/>
            <person name="Sisk P."/>
            <person name="Stolte C."/>
            <person name="Sykes S."/>
            <person name="White J."/>
            <person name="Yandava C."/>
            <person name="Burger G."/>
            <person name="Gray M.W."/>
            <person name="Holland P.W.H."/>
            <person name="King N."/>
            <person name="Lang F.B.F."/>
            <person name="Roger A.J."/>
            <person name="Ruiz-Trillo I."/>
            <person name="Haas B."/>
            <person name="Nusbaum C."/>
            <person name="Birren B."/>
        </authorList>
    </citation>
    <scope>NUCLEOTIDE SEQUENCE [LARGE SCALE GENOMIC DNA]</scope>
    <source>
        <strain evidence="1 2">JP610</strain>
    </source>
</reference>
<name>A0A0L0FN29_9EUKA</name>
<organism evidence="1 2">
    <name type="scientific">Sphaeroforma arctica JP610</name>
    <dbReference type="NCBI Taxonomy" id="667725"/>
    <lineage>
        <taxon>Eukaryota</taxon>
        <taxon>Ichthyosporea</taxon>
        <taxon>Ichthyophonida</taxon>
        <taxon>Sphaeroforma</taxon>
    </lineage>
</organism>
<protein>
    <submittedName>
        <fullName evidence="1">Uncharacterized protein</fullName>
    </submittedName>
</protein>
<keyword evidence="2" id="KW-1185">Reference proteome</keyword>
<dbReference type="RefSeq" id="XP_014151340.1">
    <property type="nucleotide sequence ID" value="XM_014295865.1"/>
</dbReference>
<evidence type="ECO:0000313" key="2">
    <source>
        <dbReference type="Proteomes" id="UP000054560"/>
    </source>
</evidence>
<dbReference type="EMBL" id="KQ242732">
    <property type="protein sequence ID" value="KNC77438.1"/>
    <property type="molecule type" value="Genomic_DNA"/>
</dbReference>
<proteinExistence type="predicted"/>
<dbReference type="GeneID" id="25910602"/>
<evidence type="ECO:0000313" key="1">
    <source>
        <dbReference type="EMBL" id="KNC77438.1"/>
    </source>
</evidence>
<dbReference type="Proteomes" id="UP000054560">
    <property type="component" value="Unassembled WGS sequence"/>
</dbReference>
<accession>A0A0L0FN29</accession>
<dbReference type="GO" id="GO:0005634">
    <property type="term" value="C:nucleus"/>
    <property type="evidence" value="ECO:0007669"/>
    <property type="project" value="TreeGrafter"/>
</dbReference>
<sequence>MVQFSGGKYDPLTLQDIKTNANDTSTTKTCFSLGDASATENGVLRSINSTANGNVRVLRKFDCGPTCAKRLLAYHKLKHYPYTLLQRCRQKMNSIGNGPESVDKLFDDKMWINNQKREFQSSIEAAEALGLS</sequence>
<dbReference type="PANTHER" id="PTHR14689">
    <property type="entry name" value="PHORBOL-ESTER_DAG-TYPE DOMAIN-CONTAINING PROTEIN"/>
    <property type="match status" value="1"/>
</dbReference>
<dbReference type="PANTHER" id="PTHR14689:SF0">
    <property type="entry name" value="COILED-COIL DOMAIN-CONTAINING PROTEIN 82"/>
    <property type="match status" value="1"/>
</dbReference>
<gene>
    <name evidence="1" type="ORF">SARC_10098</name>
</gene>
<dbReference type="AlphaFoldDB" id="A0A0L0FN29"/>